<evidence type="ECO:0000256" key="5">
    <source>
        <dbReference type="ARBA" id="ARBA00045851"/>
    </source>
</evidence>
<name>A0AAY4ATF4_9TELE</name>
<keyword evidence="7" id="KW-1185">Reference proteome</keyword>
<dbReference type="SMART" id="SM00698">
    <property type="entry name" value="MORN"/>
    <property type="match status" value="6"/>
</dbReference>
<dbReference type="GeneID" id="114786721"/>
<reference evidence="6 7" key="1">
    <citation type="submission" date="2020-06" db="EMBL/GenBank/DDBJ databases">
        <authorList>
            <consortium name="Wellcome Sanger Institute Data Sharing"/>
        </authorList>
    </citation>
    <scope>NUCLEOTIDE SEQUENCE [LARGE SCALE GENOMIC DNA]</scope>
</reference>
<comment type="subcellular location">
    <subcellularLocation>
        <location evidence="1">Cytoplasmic vesicle</location>
        <location evidence="1">Secretory vesicle</location>
        <location evidence="1">Acrosome</location>
    </subcellularLocation>
</comment>
<keyword evidence="2" id="KW-0677">Repeat</keyword>
<dbReference type="Gene3D" id="2.20.110.10">
    <property type="entry name" value="Histone H3 K4-specific methyltransferase SET7/9 N-terminal domain"/>
    <property type="match status" value="3"/>
</dbReference>
<proteinExistence type="predicted"/>
<dbReference type="PANTHER" id="PTHR46511:SF1">
    <property type="entry name" value="MORN REPEAT-CONTAINING PROTEIN 3"/>
    <property type="match status" value="1"/>
</dbReference>
<dbReference type="InterPro" id="IPR052472">
    <property type="entry name" value="MORN3"/>
</dbReference>
<organism evidence="6 7">
    <name type="scientific">Denticeps clupeoides</name>
    <name type="common">denticle herring</name>
    <dbReference type="NCBI Taxonomy" id="299321"/>
    <lineage>
        <taxon>Eukaryota</taxon>
        <taxon>Metazoa</taxon>
        <taxon>Chordata</taxon>
        <taxon>Craniata</taxon>
        <taxon>Vertebrata</taxon>
        <taxon>Euteleostomi</taxon>
        <taxon>Actinopterygii</taxon>
        <taxon>Neopterygii</taxon>
        <taxon>Teleostei</taxon>
        <taxon>Clupei</taxon>
        <taxon>Clupeiformes</taxon>
        <taxon>Denticipitoidei</taxon>
        <taxon>Denticipitidae</taxon>
        <taxon>Denticeps</taxon>
    </lineage>
</organism>
<protein>
    <recommendedName>
        <fullName evidence="4">MORN repeat-containing protein 3</fullName>
    </recommendedName>
</protein>
<dbReference type="GeneTree" id="ENSGT00940000159285"/>
<evidence type="ECO:0000256" key="2">
    <source>
        <dbReference type="ARBA" id="ARBA00022737"/>
    </source>
</evidence>
<dbReference type="SUPFAM" id="SSF82185">
    <property type="entry name" value="Histone H3 K4-specific methyltransferase SET7/9 N-terminal domain"/>
    <property type="match status" value="2"/>
</dbReference>
<evidence type="ECO:0000256" key="1">
    <source>
        <dbReference type="ARBA" id="ARBA00004218"/>
    </source>
</evidence>
<sequence length="253" mass="28834">MPFLKTPKRTEPLAKIWNEKAQKCGLRHTVYSVNGDQYTGVWLDNKKHGTGTQVWKRAGLLYDGDWRRGERDGRGTLSRWHTDEKEYKKVYHGGWKNNKMDGFGTYFYTRSSYYEGGWKEGRRSGWGRMQYESGDVYQGQWLQDQENGQGMLCLANKNRYEGGWKDGKRDGHGKFFFLDRGQLYEGFWVDGVAKCGTVSDFGRDEAPQPGTYPIPEICLSDVKSVLTEARSSCVRSVNAGGQSSSRVSTLTPT</sequence>
<dbReference type="AlphaFoldDB" id="A0AAY4ATF4"/>
<keyword evidence="3" id="KW-0968">Cytoplasmic vesicle</keyword>
<evidence type="ECO:0000313" key="6">
    <source>
        <dbReference type="Ensembl" id="ENSDCDP00010011635.1"/>
    </source>
</evidence>
<gene>
    <name evidence="6" type="primary">MORN3</name>
</gene>
<dbReference type="InterPro" id="IPR003409">
    <property type="entry name" value="MORN"/>
</dbReference>
<dbReference type="GO" id="GO:0001669">
    <property type="term" value="C:acrosomal vesicle"/>
    <property type="evidence" value="ECO:0007669"/>
    <property type="project" value="UniProtKB-SubCell"/>
</dbReference>
<evidence type="ECO:0000256" key="3">
    <source>
        <dbReference type="ARBA" id="ARBA00023329"/>
    </source>
</evidence>
<reference evidence="6" key="3">
    <citation type="submission" date="2025-09" db="UniProtKB">
        <authorList>
            <consortium name="Ensembl"/>
        </authorList>
    </citation>
    <scope>IDENTIFICATION</scope>
</reference>
<comment type="function">
    <text evidence="5">Assembles a suppression complex (suppresome) by tethering SIRT1 and MDM2 to regulate composite modifications of p53/TP53. Confers both deacetylation-mediated functional inactivation, by SIRT1, and ubiquitination-dependent degradation, by MDM2, of p53/TP53, promoting a proliferative and cell survival behaviors. May play a role in the regulation of spermatogenesis.</text>
</comment>
<reference evidence="6" key="2">
    <citation type="submission" date="2025-08" db="UniProtKB">
        <authorList>
            <consortium name="Ensembl"/>
        </authorList>
    </citation>
    <scope>IDENTIFICATION</scope>
</reference>
<dbReference type="RefSeq" id="XP_028829916.1">
    <property type="nucleotide sequence ID" value="XM_028974083.1"/>
</dbReference>
<dbReference type="Ensembl" id="ENSDCDT00010012171.1">
    <property type="protein sequence ID" value="ENSDCDP00010011635.1"/>
    <property type="gene ID" value="ENSDCDG00010005168.1"/>
</dbReference>
<dbReference type="PANTHER" id="PTHR46511">
    <property type="entry name" value="MORN REPEAT-CONTAINING PROTEIN 3"/>
    <property type="match status" value="1"/>
</dbReference>
<evidence type="ECO:0000256" key="4">
    <source>
        <dbReference type="ARBA" id="ARBA00039854"/>
    </source>
</evidence>
<dbReference type="Pfam" id="PF02493">
    <property type="entry name" value="MORN"/>
    <property type="match status" value="6"/>
</dbReference>
<accession>A0AAY4ATF4</accession>
<dbReference type="Proteomes" id="UP000694580">
    <property type="component" value="Chromosome 3"/>
</dbReference>
<evidence type="ECO:0000313" key="7">
    <source>
        <dbReference type="Proteomes" id="UP000694580"/>
    </source>
</evidence>